<comment type="caution">
    <text evidence="1">The sequence shown here is derived from an EMBL/GenBank/DDBJ whole genome shotgun (WGS) entry which is preliminary data.</text>
</comment>
<proteinExistence type="predicted"/>
<protein>
    <submittedName>
        <fullName evidence="1">Uncharacterized protein</fullName>
    </submittedName>
</protein>
<dbReference type="STRING" id="658196.A0A397SFD1"/>
<sequence length="100" mass="12117">MGGKYNLMYGRQMKTLLNLEDKEITMTNRINELIEELPKIRNQTRENIGKSQEKQKLYHNKKNKIKKKFQMENKVLYYDVAKEKQWSEKLKKMEGTLLYT</sequence>
<organism evidence="1 2">
    <name type="scientific">Glomus cerebriforme</name>
    <dbReference type="NCBI Taxonomy" id="658196"/>
    <lineage>
        <taxon>Eukaryota</taxon>
        <taxon>Fungi</taxon>
        <taxon>Fungi incertae sedis</taxon>
        <taxon>Mucoromycota</taxon>
        <taxon>Glomeromycotina</taxon>
        <taxon>Glomeromycetes</taxon>
        <taxon>Glomerales</taxon>
        <taxon>Glomeraceae</taxon>
        <taxon>Glomus</taxon>
    </lineage>
</organism>
<evidence type="ECO:0000313" key="1">
    <source>
        <dbReference type="EMBL" id="RIA83559.1"/>
    </source>
</evidence>
<dbReference type="AlphaFoldDB" id="A0A397SFD1"/>
<accession>A0A397SFD1</accession>
<name>A0A397SFD1_9GLOM</name>
<dbReference type="Proteomes" id="UP000265703">
    <property type="component" value="Unassembled WGS sequence"/>
</dbReference>
<reference evidence="1 2" key="1">
    <citation type="submission" date="2018-06" db="EMBL/GenBank/DDBJ databases">
        <title>Comparative genomics reveals the genomic features of Rhizophagus irregularis, R. cerebriforme, R. diaphanum and Gigaspora rosea, and their symbiotic lifestyle signature.</title>
        <authorList>
            <person name="Morin E."/>
            <person name="San Clemente H."/>
            <person name="Chen E.C.H."/>
            <person name="De La Providencia I."/>
            <person name="Hainaut M."/>
            <person name="Kuo A."/>
            <person name="Kohler A."/>
            <person name="Murat C."/>
            <person name="Tang N."/>
            <person name="Roy S."/>
            <person name="Loubradou J."/>
            <person name="Henrissat B."/>
            <person name="Grigoriev I.V."/>
            <person name="Corradi N."/>
            <person name="Roux C."/>
            <person name="Martin F.M."/>
        </authorList>
    </citation>
    <scope>NUCLEOTIDE SEQUENCE [LARGE SCALE GENOMIC DNA]</scope>
    <source>
        <strain evidence="1 2">DAOM 227022</strain>
    </source>
</reference>
<keyword evidence="2" id="KW-1185">Reference proteome</keyword>
<evidence type="ECO:0000313" key="2">
    <source>
        <dbReference type="Proteomes" id="UP000265703"/>
    </source>
</evidence>
<gene>
    <name evidence="1" type="ORF">C1645_833665</name>
</gene>
<dbReference type="OrthoDB" id="2397143at2759"/>
<dbReference type="EMBL" id="QKYT01000562">
    <property type="protein sequence ID" value="RIA83559.1"/>
    <property type="molecule type" value="Genomic_DNA"/>
</dbReference>